<evidence type="ECO:0000313" key="1">
    <source>
        <dbReference type="EMBL" id="KFN85962.1"/>
    </source>
</evidence>
<gene>
    <name evidence="1" type="ORF">H702_09515</name>
    <name evidence="2" type="ORF">SAMN02910290_00927</name>
</gene>
<reference evidence="1 3" key="1">
    <citation type="journal article" date="2014" name="Genome Announc.">
        <title>Draft Genome Sequences of Streptococcus bovis Strains ATCC 33317 and JB1.</title>
        <authorList>
            <person name="Benahmed F.H."/>
            <person name="Gopinath G.R."/>
            <person name="Harbottle H."/>
            <person name="Cotta M.A."/>
            <person name="Luo Y."/>
            <person name="Henderson C."/>
            <person name="Teri P."/>
            <person name="Soppet D."/>
            <person name="Rasmussen M."/>
            <person name="Whitehead T.R."/>
            <person name="Davidson M."/>
        </authorList>
    </citation>
    <scope>NUCLEOTIDE SEQUENCE [LARGE SCALE GENOMIC DNA]</scope>
    <source>
        <strain evidence="1 3">JB1</strain>
    </source>
</reference>
<reference evidence="2 4" key="2">
    <citation type="submission" date="2016-10" db="EMBL/GenBank/DDBJ databases">
        <authorList>
            <person name="Varghese N."/>
            <person name="Submissions S."/>
        </authorList>
    </citation>
    <scope>NUCLEOTIDE SEQUENCE [LARGE SCALE GENOMIC DNA]</scope>
    <source>
        <strain evidence="2 4">JB1</strain>
    </source>
</reference>
<dbReference type="EMBL" id="FOTG01000004">
    <property type="protein sequence ID" value="SFL21453.1"/>
    <property type="molecule type" value="Genomic_DNA"/>
</dbReference>
<evidence type="ECO:0000313" key="2">
    <source>
        <dbReference type="EMBL" id="SFL21453.1"/>
    </source>
</evidence>
<proteinExistence type="predicted"/>
<name>A0A091BQF3_STREI</name>
<evidence type="ECO:0000313" key="4">
    <source>
        <dbReference type="Proteomes" id="UP000182793"/>
    </source>
</evidence>
<organism evidence="1 3">
    <name type="scientific">Streptococcus equinus JB1</name>
    <dbReference type="NCBI Taxonomy" id="1294274"/>
    <lineage>
        <taxon>Bacteria</taxon>
        <taxon>Bacillati</taxon>
        <taxon>Bacillota</taxon>
        <taxon>Bacilli</taxon>
        <taxon>Lactobacillales</taxon>
        <taxon>Streptococcaceae</taxon>
        <taxon>Streptococcus</taxon>
    </lineage>
</organism>
<dbReference type="AlphaFoldDB" id="A0A091BQF3"/>
<comment type="caution">
    <text evidence="1">The sequence shown here is derived from an EMBL/GenBank/DDBJ whole genome shotgun (WGS) entry which is preliminary data.</text>
</comment>
<protein>
    <submittedName>
        <fullName evidence="1">Uncharacterized protein</fullName>
    </submittedName>
</protein>
<dbReference type="EMBL" id="AUZH01000035">
    <property type="protein sequence ID" value="KFN85962.1"/>
    <property type="molecule type" value="Genomic_DNA"/>
</dbReference>
<keyword evidence="4" id="KW-1185">Reference proteome</keyword>
<dbReference type="Proteomes" id="UP000182793">
    <property type="component" value="Unassembled WGS sequence"/>
</dbReference>
<accession>A0A091BQF3</accession>
<evidence type="ECO:0000313" key="3">
    <source>
        <dbReference type="Proteomes" id="UP000029382"/>
    </source>
</evidence>
<sequence length="40" mass="4610">MPKKIFLLIALLILAFLIQSLFTLIKTGKFNPSIFIIYII</sequence>
<dbReference type="Proteomes" id="UP000029382">
    <property type="component" value="Unassembled WGS sequence"/>
</dbReference>